<proteinExistence type="predicted"/>
<evidence type="ECO:0000313" key="3">
    <source>
        <dbReference type="Proteomes" id="UP000011651"/>
    </source>
</evidence>
<accession>L9UA78</accession>
<protein>
    <submittedName>
        <fullName evidence="2">Uncharacterized protein</fullName>
    </submittedName>
</protein>
<reference evidence="2 3" key="1">
    <citation type="journal article" date="2013" name="Genome Announc.">
        <title>Draft Genome of the Marine Gammaproteobacterium Halomonas titanicae.</title>
        <authorList>
            <person name="Sanchez-Porro C."/>
            <person name="de la Haba R.R."/>
            <person name="Cruz-Hernandez N."/>
            <person name="Gonzalez J.M."/>
            <person name="Reyes-Guirao C."/>
            <person name="Navarro-Sampedro L."/>
            <person name="Carballo M."/>
            <person name="Ventosa A."/>
        </authorList>
    </citation>
    <scope>NUCLEOTIDE SEQUENCE [LARGE SCALE GENOMIC DNA]</scope>
    <source>
        <strain evidence="2 3">BH1</strain>
    </source>
</reference>
<dbReference type="AlphaFoldDB" id="L9UA78"/>
<name>L9UA78_9GAMM</name>
<dbReference type="EMBL" id="AOPO01000008">
    <property type="protein sequence ID" value="ELY21153.1"/>
    <property type="molecule type" value="Genomic_DNA"/>
</dbReference>
<evidence type="ECO:0000256" key="1">
    <source>
        <dbReference type="SAM" id="MobiDB-lite"/>
    </source>
</evidence>
<gene>
    <name evidence="2" type="ORF">HALTITAN_2032</name>
</gene>
<evidence type="ECO:0000313" key="2">
    <source>
        <dbReference type="EMBL" id="ELY21153.1"/>
    </source>
</evidence>
<feature type="region of interest" description="Disordered" evidence="1">
    <location>
        <begin position="190"/>
        <end position="218"/>
    </location>
</feature>
<dbReference type="Proteomes" id="UP000011651">
    <property type="component" value="Unassembled WGS sequence"/>
</dbReference>
<dbReference type="RefSeq" id="WP_009287614.1">
    <property type="nucleotide sequence ID" value="NZ_AOPO01000008.1"/>
</dbReference>
<sequence>MANIGSTEFFIDVPSLPRDEFERYSTQLFDDWESYVDGVLKLPDYSIALETEEGSVKAVGRVAAALGMLYIGIGQYGSFISGLETINRQVRDVGDYLSDRAAAPFEKSSKKPRVKKRGESLARLKTLFAKVQRGEMTVDQAMKEAESVFGDELEEAPEFVNALEDSLAKAPLLPRQIKLPLVDALGNDLISEGKKRRESSRPSQPPQPTPVPEHYRVELWRESKKSKRNVRVSKW</sequence>
<comment type="caution">
    <text evidence="2">The sequence shown here is derived from an EMBL/GenBank/DDBJ whole genome shotgun (WGS) entry which is preliminary data.</text>
</comment>
<organism evidence="2 3">
    <name type="scientific">Vreelandella titanicae BH1</name>
    <dbReference type="NCBI Taxonomy" id="1204738"/>
    <lineage>
        <taxon>Bacteria</taxon>
        <taxon>Pseudomonadati</taxon>
        <taxon>Pseudomonadota</taxon>
        <taxon>Gammaproteobacteria</taxon>
        <taxon>Oceanospirillales</taxon>
        <taxon>Halomonadaceae</taxon>
        <taxon>Vreelandella</taxon>
    </lineage>
</organism>